<evidence type="ECO:0000256" key="11">
    <source>
        <dbReference type="SAM" id="Coils"/>
    </source>
</evidence>
<organism evidence="13 14">
    <name type="scientific">Vibrio metschnikovii</name>
    <dbReference type="NCBI Taxonomy" id="28172"/>
    <lineage>
        <taxon>Bacteria</taxon>
        <taxon>Pseudomonadati</taxon>
        <taxon>Pseudomonadota</taxon>
        <taxon>Gammaproteobacteria</taxon>
        <taxon>Vibrionales</taxon>
        <taxon>Vibrionaceae</taxon>
        <taxon>Vibrio</taxon>
    </lineage>
</organism>
<dbReference type="RefSeq" id="WP_187025029.1">
    <property type="nucleotide sequence ID" value="NZ_JACRUP010000001.1"/>
</dbReference>
<dbReference type="GO" id="GO:0005829">
    <property type="term" value="C:cytosol"/>
    <property type="evidence" value="ECO:0007669"/>
    <property type="project" value="TreeGrafter"/>
</dbReference>
<dbReference type="SUPFAM" id="SSF53150">
    <property type="entry name" value="DNA repair protein MutS, domain II"/>
    <property type="match status" value="1"/>
</dbReference>
<dbReference type="Pfam" id="PF00488">
    <property type="entry name" value="MutS_V"/>
    <property type="match status" value="1"/>
</dbReference>
<dbReference type="Gene3D" id="3.40.50.300">
    <property type="entry name" value="P-loop containing nucleotide triphosphate hydrolases"/>
    <property type="match status" value="1"/>
</dbReference>
<dbReference type="FunFam" id="3.40.50.300:FF:000283">
    <property type="entry name" value="DNA mismatch repair protein MutS"/>
    <property type="match status" value="1"/>
</dbReference>
<dbReference type="InterPro" id="IPR007861">
    <property type="entry name" value="DNA_mismatch_repair_MutS_clamp"/>
</dbReference>
<dbReference type="Pfam" id="PF05190">
    <property type="entry name" value="MutS_IV"/>
    <property type="match status" value="1"/>
</dbReference>
<dbReference type="PIRSF" id="PIRSF037677">
    <property type="entry name" value="DNA_mis_repair_Msh6"/>
    <property type="match status" value="1"/>
</dbReference>
<evidence type="ECO:0000256" key="3">
    <source>
        <dbReference type="ARBA" id="ARBA00022741"/>
    </source>
</evidence>
<dbReference type="Gene3D" id="3.40.1170.10">
    <property type="entry name" value="DNA repair protein MutS, domain I"/>
    <property type="match status" value="1"/>
</dbReference>
<keyword evidence="7 9" id="KW-0234">DNA repair</keyword>
<dbReference type="SUPFAM" id="SSF52540">
    <property type="entry name" value="P-loop containing nucleoside triphosphate hydrolases"/>
    <property type="match status" value="1"/>
</dbReference>
<keyword evidence="14" id="KW-1185">Reference proteome</keyword>
<evidence type="ECO:0000259" key="12">
    <source>
        <dbReference type="PROSITE" id="PS00486"/>
    </source>
</evidence>
<proteinExistence type="inferred from homology"/>
<evidence type="ECO:0000313" key="14">
    <source>
        <dbReference type="Proteomes" id="UP000615796"/>
    </source>
</evidence>
<dbReference type="FunFam" id="1.10.1420.10:FF:000002">
    <property type="entry name" value="DNA mismatch repair protein MutS"/>
    <property type="match status" value="1"/>
</dbReference>
<evidence type="ECO:0000256" key="5">
    <source>
        <dbReference type="ARBA" id="ARBA00022840"/>
    </source>
</evidence>
<dbReference type="InterPro" id="IPR027417">
    <property type="entry name" value="P-loop_NTPase"/>
</dbReference>
<evidence type="ECO:0000313" key="13">
    <source>
        <dbReference type="EMBL" id="MBC5849480.1"/>
    </source>
</evidence>
<dbReference type="Gene3D" id="1.10.1420.10">
    <property type="match status" value="2"/>
</dbReference>
<dbReference type="InterPro" id="IPR045076">
    <property type="entry name" value="MutS"/>
</dbReference>
<evidence type="ECO:0000256" key="8">
    <source>
        <dbReference type="ARBA" id="ARBA00024647"/>
    </source>
</evidence>
<evidence type="ECO:0000256" key="2">
    <source>
        <dbReference type="ARBA" id="ARBA00021982"/>
    </source>
</evidence>
<dbReference type="InterPro" id="IPR016151">
    <property type="entry name" value="DNA_mismatch_repair_MutS_N"/>
</dbReference>
<feature type="coiled-coil region" evidence="11">
    <location>
        <begin position="513"/>
        <end position="572"/>
    </location>
</feature>
<dbReference type="CDD" id="cd03284">
    <property type="entry name" value="ABC_MutS1"/>
    <property type="match status" value="1"/>
</dbReference>
<dbReference type="InterPro" id="IPR036187">
    <property type="entry name" value="DNA_mismatch_repair_MutS_sf"/>
</dbReference>
<dbReference type="SMART" id="SM00533">
    <property type="entry name" value="MUTSd"/>
    <property type="match status" value="1"/>
</dbReference>
<comment type="function">
    <text evidence="8 9">This protein is involved in the repair of mismatches in DNA. It is possible that it carries out the mismatch recognition step. This protein has a weak ATPase activity.</text>
</comment>
<sequence>MSTSNASCIESSSSHTPMMRQYLKLKAENPDILLFYRMGDFYELFYDDAKRASQLLDISLTKRGASAGEPIPMAGVPYHAVEGYLAKLVQLGESIAICEQIGDPATSKGPVERKVVRIITPGTITDEALLSERSDNLIAAIYHQSGKFGYATLDITSGRFQLSEPDSVESMCAELQRTAPRELLFPEDFSPVQVLANRKGNRRRPIWEFELDTAKQQLNQQFGTRDLVGFGVEKAKLGLCAAGCLIQYVKDTQRTALPHIRALTFDRQDQSVILDAATRRNLELTQNLAGGQEHTLAEVLDHCATAMGSRMLKRWIHQPTRHIDTINQRLDGITELKQDALFAELSPILKHIGDIERILARLALRSARPRDLARLRNALQQLPELNQQMASLKHPYLCQLRQDAQPIEVLSQLLERAIKDNPPVVIRDGGVIADGYDAELDEWRKLAAGATEYLDQLEADERERHGIDSLKVGYNNVHGFYIQVSRGQSQLVPPHYVRRQTLKNAERYIIPELKAHEDKVLNSKSKALALEKQLWEQLFDLLLPHLERLQALASALSQLDVLQNLAERAESLDYCRPTLTENIGLQIQAGRHPVVEQVMDDPFIANPITLHQQRKMLIITGPNMGGKSTYMRQTALIALMAHMGSYVPAQSATIGLLDRIFTRIGASDDLASGRSTFMVEMTETANILHNATQHSLVLMDEIGRGTSTYDGLSLAWASAEWLATKIGAMTLFATHYFELTELPSTLPHLANVHLDAVEHGENIAFMHAVQEGAASKSYGLAVASLAGVPKAVITNAKNKLAQLEQQRETTKKPAASLAITDQMSLIPEPSEVELLLAGIDPDELTPRQALEALYRLKKCL</sequence>
<dbReference type="Gene3D" id="6.10.140.430">
    <property type="match status" value="1"/>
</dbReference>
<evidence type="ECO:0000256" key="7">
    <source>
        <dbReference type="ARBA" id="ARBA00023204"/>
    </source>
</evidence>
<dbReference type="GO" id="GO:0030983">
    <property type="term" value="F:mismatched DNA binding"/>
    <property type="evidence" value="ECO:0007669"/>
    <property type="project" value="InterPro"/>
</dbReference>
<evidence type="ECO:0000256" key="10">
    <source>
        <dbReference type="RuleBase" id="RU003756"/>
    </source>
</evidence>
<dbReference type="GO" id="GO:0003684">
    <property type="term" value="F:damaged DNA binding"/>
    <property type="evidence" value="ECO:0007669"/>
    <property type="project" value="UniProtKB-UniRule"/>
</dbReference>
<dbReference type="PROSITE" id="PS00486">
    <property type="entry name" value="DNA_MISMATCH_REPAIR_2"/>
    <property type="match status" value="1"/>
</dbReference>
<feature type="domain" description="DNA mismatch repair proteins mutS family" evidence="12">
    <location>
        <begin position="695"/>
        <end position="711"/>
    </location>
</feature>
<dbReference type="SUPFAM" id="SSF55271">
    <property type="entry name" value="DNA repair protein MutS, domain I"/>
    <property type="match status" value="1"/>
</dbReference>
<evidence type="ECO:0000256" key="9">
    <source>
        <dbReference type="HAMAP-Rule" id="MF_00096"/>
    </source>
</evidence>
<dbReference type="InterPro" id="IPR000432">
    <property type="entry name" value="DNA_mismatch_repair_MutS_C"/>
</dbReference>
<dbReference type="FunFam" id="3.30.420.110:FF:000001">
    <property type="entry name" value="DNA mismatch repair protein MutS"/>
    <property type="match status" value="1"/>
</dbReference>
<dbReference type="GO" id="GO:0006298">
    <property type="term" value="P:mismatch repair"/>
    <property type="evidence" value="ECO:0007669"/>
    <property type="project" value="UniProtKB-UniRule"/>
</dbReference>
<dbReference type="GO" id="GO:0140664">
    <property type="term" value="F:ATP-dependent DNA damage sensor activity"/>
    <property type="evidence" value="ECO:0007669"/>
    <property type="project" value="InterPro"/>
</dbReference>
<dbReference type="GO" id="GO:0005524">
    <property type="term" value="F:ATP binding"/>
    <property type="evidence" value="ECO:0007669"/>
    <property type="project" value="UniProtKB-UniRule"/>
</dbReference>
<keyword evidence="11" id="KW-0175">Coiled coil</keyword>
<evidence type="ECO:0000256" key="6">
    <source>
        <dbReference type="ARBA" id="ARBA00023125"/>
    </source>
</evidence>
<name>A0A9X0R7C1_VIBME</name>
<dbReference type="Pfam" id="PF05192">
    <property type="entry name" value="MutS_III"/>
    <property type="match status" value="1"/>
</dbReference>
<dbReference type="NCBIfam" id="TIGR01070">
    <property type="entry name" value="mutS1"/>
    <property type="match status" value="1"/>
</dbReference>
<comment type="caution">
    <text evidence="13">The sequence shown here is derived from an EMBL/GenBank/DDBJ whole genome shotgun (WGS) entry which is preliminary data.</text>
</comment>
<dbReference type="Pfam" id="PF05188">
    <property type="entry name" value="MutS_II"/>
    <property type="match status" value="1"/>
</dbReference>
<dbReference type="Proteomes" id="UP000615796">
    <property type="component" value="Unassembled WGS sequence"/>
</dbReference>
<dbReference type="InterPro" id="IPR017261">
    <property type="entry name" value="DNA_mismatch_repair_MutS/MSH"/>
</dbReference>
<dbReference type="InterPro" id="IPR007695">
    <property type="entry name" value="DNA_mismatch_repair_MutS-lik_N"/>
</dbReference>
<dbReference type="PANTHER" id="PTHR11361:SF34">
    <property type="entry name" value="DNA MISMATCH REPAIR PROTEIN MSH1, MITOCHONDRIAL"/>
    <property type="match status" value="1"/>
</dbReference>
<dbReference type="InterPro" id="IPR007860">
    <property type="entry name" value="DNA_mmatch_repair_MutS_con_dom"/>
</dbReference>
<reference evidence="13" key="1">
    <citation type="submission" date="2020-08" db="EMBL/GenBank/DDBJ databases">
        <title>Genome Sequencing and Pan-Genome Analysis of Migratory bird Vibrio Strains, Inner Mongolia.</title>
        <authorList>
            <person name="Zheng L."/>
        </authorList>
    </citation>
    <scope>NUCLEOTIDE SEQUENCE</scope>
    <source>
        <strain evidence="13">M13F</strain>
    </source>
</reference>
<accession>A0A9X0R7C1</accession>
<dbReference type="InterPro" id="IPR036678">
    <property type="entry name" value="MutS_con_dom_sf"/>
</dbReference>
<keyword evidence="6 9" id="KW-0238">DNA-binding</keyword>
<dbReference type="FunFam" id="3.40.1170.10:FF:000001">
    <property type="entry name" value="DNA mismatch repair protein MutS"/>
    <property type="match status" value="1"/>
</dbReference>
<comment type="similarity">
    <text evidence="1 9 10">Belongs to the DNA mismatch repair MutS family.</text>
</comment>
<dbReference type="SUPFAM" id="SSF48334">
    <property type="entry name" value="DNA repair protein MutS, domain III"/>
    <property type="match status" value="1"/>
</dbReference>
<dbReference type="Pfam" id="PF01624">
    <property type="entry name" value="MutS_I"/>
    <property type="match status" value="1"/>
</dbReference>
<protein>
    <recommendedName>
        <fullName evidence="2 9">DNA mismatch repair protein MutS</fullName>
    </recommendedName>
</protein>
<dbReference type="PANTHER" id="PTHR11361">
    <property type="entry name" value="DNA MISMATCH REPAIR PROTEIN MUTS FAMILY MEMBER"/>
    <property type="match status" value="1"/>
</dbReference>
<keyword evidence="3 9" id="KW-0547">Nucleotide-binding</keyword>
<evidence type="ECO:0000256" key="1">
    <source>
        <dbReference type="ARBA" id="ARBA00006271"/>
    </source>
</evidence>
<keyword evidence="5 9" id="KW-0067">ATP-binding</keyword>
<gene>
    <name evidence="9 13" type="primary">mutS</name>
    <name evidence="13" type="ORF">H8Q88_00680</name>
</gene>
<dbReference type="AlphaFoldDB" id="A0A9X0R7C1"/>
<dbReference type="SMART" id="SM00534">
    <property type="entry name" value="MUTSac"/>
    <property type="match status" value="1"/>
</dbReference>
<dbReference type="EMBL" id="JACRUP010000001">
    <property type="protein sequence ID" value="MBC5849480.1"/>
    <property type="molecule type" value="Genomic_DNA"/>
</dbReference>
<dbReference type="InterPro" id="IPR005748">
    <property type="entry name" value="DNA_mismatch_repair_MutS"/>
</dbReference>
<dbReference type="Gene3D" id="3.30.420.110">
    <property type="entry name" value="MutS, connector domain"/>
    <property type="match status" value="1"/>
</dbReference>
<dbReference type="NCBIfam" id="NF003810">
    <property type="entry name" value="PRK05399.1"/>
    <property type="match status" value="1"/>
</dbReference>
<dbReference type="InterPro" id="IPR007696">
    <property type="entry name" value="DNA_mismatch_repair_MutS_core"/>
</dbReference>
<evidence type="ECO:0000256" key="4">
    <source>
        <dbReference type="ARBA" id="ARBA00022763"/>
    </source>
</evidence>
<feature type="binding site" evidence="9">
    <location>
        <begin position="621"/>
        <end position="628"/>
    </location>
    <ligand>
        <name>ATP</name>
        <dbReference type="ChEBI" id="CHEBI:30616"/>
    </ligand>
</feature>
<keyword evidence="4 9" id="KW-0227">DNA damage</keyword>
<dbReference type="HAMAP" id="MF_00096">
    <property type="entry name" value="MutS"/>
    <property type="match status" value="1"/>
</dbReference>